<dbReference type="EMBL" id="FRCB01000004">
    <property type="protein sequence ID" value="SHM06845.1"/>
    <property type="molecule type" value="Genomic_DNA"/>
</dbReference>
<organism evidence="2 3">
    <name type="scientific">Roseovarius litoreus</name>
    <dbReference type="NCBI Taxonomy" id="1155722"/>
    <lineage>
        <taxon>Bacteria</taxon>
        <taxon>Pseudomonadati</taxon>
        <taxon>Pseudomonadota</taxon>
        <taxon>Alphaproteobacteria</taxon>
        <taxon>Rhodobacterales</taxon>
        <taxon>Roseobacteraceae</taxon>
        <taxon>Roseovarius</taxon>
    </lineage>
</organism>
<sequence>MTQSKTSRKARPIDKAPRSARVLPVLRNAVGSVSILALVAGAVPLPAQAQVVAATPDTTVATAGLVSDVTTSNIRGGVAFNQFSQFNVNAGNTVNLYQPLGTTALVNIISGGTSTIAGTLNARLGSPAASTIGGNTYLLNSDGFVVSSTGVINAGQLTLSTPTSGFMDQLRNEANGIGSVSNILFAGNEPLSATGEIDIQGRINATRLDMRAGARMIVDGRLDVQSGVSPGRISPSVNLQGVPTAGGVNIGRDGVIRLVSGGSSRVSGNASARGSSAGFAPHGGLIEVIAEGELQAGGIFDVSNGGGPAGSVMMFTEGNAILEPGLQIVARSTAEAGGFVALRANGTLTTGTTSGAGIVTDTGSPGSSGETFLVGDTVDLARSLTTNGGSLGIRGTTSVAIGNDFATMEVSTARAGGAAGDLVISSKDIEIKPGARLNAQGTGDGNGGLVLVSARNVSTGARWAVDPDTEVARVTITDADIAGGSVIVSAVARASSIFGDELNETLEANQVADMEASTTDEQFEQMFDNLLNTYETVANRAITSVNDLVPLQIKILTSDARVAITDSTLTADGNWTPIGASITDPTAEFADNGFLMAEGLREDTYRFLTADSVLDSLIFDDAYQLSIRLPSEVDLSTDTLVVHSHSATETNIAPFSFAIDVAVSSTKTVSAVQITDSDLLTNAGNLRLAATASENQTISITAKKAFGQDVALGVAVSVRNLANQLRVDGGSLTSAGGITAGAFTGRNVSSTVIANSGMEGEVSIGINVDYSESLTEAAIGGTITANNGDVAIAAEQLFFDSTRVTTATLGLGSLSRAVARSRANSSNSTGFAQTIQQRATGKTPDPARKPHFGMGVAVDFQLSDDNAFATLGGSYRDIDDLTAAPVALGATNVTASGAVTVNAAYRFADRGSEGGGSLTRSTSAAFGKLTDALRRQLDRENDRLRARGLAEIGEDELLGRFSTALMLNLSISSLAGETLAEIGPNATVTAASASVDAVTRYPNTNPWQSLLNQWQTYVDQVTNYSPVSTGGPADPPEPEQPPAPDLAGFLDIVNPLTYLTTDSKAKGEAQVAADRVVVPGEEQGLALGITLTIFNTDNVTEAVVREGAVLNLTDAASVTALQEAVFLHVTNLPRSNPLGGSAKVNDAIGGGIFFSRTASDVRAEIENGAEVTVTSGDLDVTAETKNLTASLVYSGGQGADVAINASVAAHVADAETMARIGEAARIVAQDVTITATDNSVTWASAGAISGSENVGVGASGVFNFSSRRTWAGIGPALVEAPLVLPTDAVIDADTLTITATNASFDITVAVAGTKVVGKPDPAAGTTPPPNDSDDDMIIPSWLFSDEEDDAAQQQAQTTQPADADGNRQTSGWAVSGAAVVNLALQNETTASLRTTGLVNLDGALSLTAGSTATMINVGGSVASGLGSQKDTNALAGAFAVHVDERRLQARIEGATVDAGAVSIDATDESMLVNIAVGGAGTSRGDLALAGSVSVAVLTGETLSELRDVEIASDSLSLNADDQSVTVSVAGAVGVNMDATQGYGVGVGIAVNTVARNALSRITGTGDVSTGALSLMATSSQSIFGFGTTAGVGQTGLAGSITVNTISGGARALIEAGPAPRSIEAESLTVTADESNIIFALSGALAGGRSNAVGAALSVNTIVAGTEARAEGATISQGDTGPELGAVQITADSDSTITAIAVAGAAALTGEAAGLGLSVNTVNADSIASLAGSSVVDAAEIIATATGARTIHSLAGGAAAAGRAAAGAGMTVNLLPSNDTLVNLNNASLSTRNDGAITVAATAQGEIASLAAGISASSADSIGGALTVNVTTATTGITATDATLDAPGAVSLLASDTATISSLAGGAALGAGGTGVGGAAAANFINHDTSVAASGGSMTGQGVSLSARNDSGIETAAVGLAAGGTNAFAGSIAIGGISNETRAAATGTRLDAGTGDVSVLAGRGGSIDILSGSAAFGGTNAVGGALSVASITGAVTADVVDTAAGGGISGSSLSIEASDEAAIDAISASGAAGAGGTGVTGSLVYTQIGRVAADGPSVDPLPGSAPGEDPLSLTETAISEARDSALSNVADNVTGRGDVSIFREQLRLELDTDDLVRARLELAGAAPTVPDLSITATQTGGTRSFAGATGAGTTGGAGAGLALNLLFGKAEAELILPADEITTAQGDVTVTASQDGSVETIGVSGGASGSIGGAGSISLNVMNRQADARIASSLAGGQATLLMAGHDLTLDTTQFGLISSIAGAVGLGGTAGIGGAIAVNILSDDTDVELSDIRVDTRVAADLAGAGAVQLSARQDQIVGGAAAALGGGAGGTFAGSFVVNVADGAVGTTLRDSTVLADTISAAATGGADLAASAGAVAVGASGAVGLAIGTNVARQTIRTDIDGSYLQAQGPIVLTALAEGTLSGAGIAGALDGTVGITGTGIGNSALNTVELLVRDTTPPVPGAVREGSQIITAGSVLLAADASNIIRLKGGSEEDPGLNISFAGGGTAGVGASATVNTLRNDVRIAVSGNTRITGLGHTGVNRDGAERFGVVIDASADATISMLTANGAVGGIAGVAALMSLNLIEDDARIELGTGERSAQVWINAPATGLAGLLGTDAANARQDVRITANTTSTATVLTANVAVGGKAGVGAGSGTLVSRSLAGIEAREARIDAARDITLDARATTELTAVTLGLAGGFVGAAANAGVSILGAQALVDLDGATITAGRRLTIASNVDSDSTAVVGAAAGGAVGASGGVQVTVFDSLSRVSVGRGESFLDSTLRAGSEMSVTAHSDMMLDGKAVSGAAGGATLALALNVGVVTSTTLIEIGANESLRADSELKLQARDVVSITGMAGSLGVGALGGGASLDYARFAGTTRVVVGDNTRIEADPGTARLSDPAASIQNLTIEALSERRVTSSVVALGGAAFAVNAALGVIDMGARAEDTAGNRDILLNGAQDEFASDLRAEEPGLTEEERQNTAGGLMVFAGADDSRASLAAERQSISLNGPASSDSVSILLGNDVLLETRGNLSLRADAGTSVIQTTGGLSAAIFGGSTSGVGVSNLSTSVGVDLGANARLRADGDVTVLANNSGIDAENLLTATGYTLTASAGYAVGVGVVTTTVNGTSGLTFGPGAGIGGYAGGRANDVSLLATRGGTVSVDVTNASLSLAGGAGLVVSSASLSGGTNIDIADTRINAEDVTVEADDTSRVTAAGDGSSGGIGGGLNSVVVTATAEATGTLTADGATIEAGTVRIANESAVSAEARANGIAAGGLAIGASVATSDMRVTLDSQIDASIRAQDIILVTGLRGHAFDTSAAFSTSASGGFLAGNGAVSSAWTNHAIAARIAGNFEASNETTIVTGASDVLARADATGAAGGVLALGRTIAQAGQNQDVALAADDRLARVDLVVDDATFTGKGVVIDTTNDTSTTVKAVSGSGGVAAGSASEAITTAATRTRASFGESAAVLFDGLETVALSTGQVQTLASLVDTTSAAALGNSGAIARGNVDSTVAATLGAGVAITADAIEITATNAVNRPEDGFNMQSGSGGVFDAAAMASDLELAVRTDLTVDDGASIIQSGTRGSAEIFALAARNVLSVVDSLNLDAGGAIATPRGVSRIEVIASDATLTIGSADLLALDDITLRAGGDAALTAEVNANSYGLAGAATGTSAVTLNSDNRVVLQDGANVQSLGDIRIGAGYGANGTQTVDLRAETRLFNKTAIPIPSDPAADAVANTTSIIDVQEGARVVAVRDVYLFSEAGQREVVGYGRGKDLYREVLAELGTAISEAFGGEPVSLDIESGTSSDTSNDGILVNGYVRAGSRNKQILVINEDGAIQNARIGPYTNDMVDGITFSIRENVSIANEVRERINLLNSLLADPILNQDAEAVAAWEAEVATLTLRDISGTADFLDLEDIVAAQGDIVLRADYVHGTATGTLDAPVNAEIIVHSYVRDGDRARFINTKGMEIAIGDGGRIFFNDVTVTTPAEITALSDPTRPGPDSYTMISGASSGEPKIEVVTFGEGSIIVGGAISNVAGLAFFNSNEGDLDVRDDITARTIDLRAGRDFLQGFTLGIRHVDGDPEAIYDGFFDKVEDTVRTELADTGVISASLASRLPRFELAPRRGRIQAGRNVYISADQLNVNGLIQAGRGSFNVQIDAGIDAFLDTLAGTTKLEMLYDPSEPFIVTPTGTNIVRNPNITSDVFVRFDPTALDDNGNATGAIVVNPMVVQGGVVEIVGKVFSTGGGEIRSLDGFGSINVVNDSTRPVRLGRMDTGANTPEGVEGLVRITDTSRTVGGDFFITEYRRIGSELRVLDNQTFDIIDLDFDADGITDATRINPTNLVSTITAGDGRSASYATKERQELVINRAETVVRTFENTTTAFYIIAINASGDEVESEVIETERKELDPAVLTGNSGSYIATATTDLTDPYRLTAERTQLRLDVLSTQVEGTRLIGEVKETTIEQVTTTHLYQHRLKADNPIAISFDGTDAGGLTVLSVGDVQLAGAVRNQLGTTTIQSTGGSLVTTDPSIVVDVGSATFAGLGGRIGGMGSEFRVDQTPGSTLTATALTGIDLRELSGDMNVLSARTTARDSDPTRAVTGAIRLTADGAILGSGAGPHVEGSAIELISTNGTIGTASAPLVLREEGRGLTVRSRGNVDLIDEAGDLNLREVTSSFGSVTLTVPSGRVLDANTIERRDLRTEAELLDLWSNDLGLFGDPAVAARSDAQVAALKAERERSYRAYWQDRTDAGGAPLTFTLDTATETALRADGWSDARIAAYVAERQALYDLWNADAAFDPAYSHAVTAEERVAVLEGVSWTREELDSWLRAGLIRGTGDTNIRVEDPNILAAGDITLNANGIGSLLEPYVVGSDRAEDLRVLAGAERNDITIEGTRITVARRDDLNIAPTSRDASGRPLGTLTVSPTTGDVFLGSEVPVSVAQVDTTGDVEIKVDGTIFDASPVDRAAITGRNILLESGNFASIGTLDELLSLDILTDGSLIARGGTGVFLTTLGDAPLAELFSGGPLVLLAGGAITDTVATGAVRVRAADITLEGTEIGLPLAPLVVELTDPAGELDLTTTVGDVYLIAEGDARLENARLAGGGLILGRGGFALTGSDTIIFGPTSTLSLVAPEGIDLSASTGTDITGGTLSLTAGGEVGTMENPLLTALTSFDMTGTGTAPAPIVVLERDDLAITRILQTVAGSDVMVTAGGAMTIGTITTPAEAILTAAAILNGRIAAERVELSANGTPGGIGTDSRMDLTAGTLRAQSLDGDIVLGLRDRDTDIETISAGGEGQIDVFAPHNTLTLLAGPGMTTEGGTILLRSDEFEALANVLSRSGDIELVTTNGLSFGSNVLVDSDGGPITLTAGTLLAMAEGARVLSGGPVAVTAGRLTQAANSLVDSLDGTLEVTVTNDMEQTAGSAMQSGTGTILMDVGGNLRLARIETLNATPDALNLTVGGSLSIAPGQPGPQLLANADGALSVLRLGALVPLGPDGLGVALDQLDLEVTTGPVHLNEQDGIDLQSVIARDGLIDIFGNGLMQVGTVSALASQPVVLTTSLGDLVSDGAVISGSDIRLFALDGRIGGTAGGAFSSDISDASTLYLFGSGDVTYAETTGNLRAGFALSDQGSLDLSAPGNMTLGILGANGDLRLVAGDSLTITMIGESRIDLADEVALQLVNPDVYGLREARSPRNLDLLTRNLGSVIWAGLVGAQSTLDLVGDDVDVMLHDATPTDGLALTITDAAGGLAERALIASVGAGVRPFIPEGRYFDNPRPLLTDRSRIFGSTGTLTLTTGYIRSGDVSHAGPVLIGRDIRIGNKVWFRQGTFDLLAETSYQSLSTVADTQVLAFNRGIMTFDIRNGISLDTIADGFPIDGSGGTVIVLNRRLGGVDLNGGQGFAFGVGVETGILGWPQRLTSLTALRPSDRDSTPRLTSFILSDNDAEAAQP</sequence>
<feature type="compositionally biased region" description="Pro residues" evidence="1">
    <location>
        <begin position="1033"/>
        <end position="1044"/>
    </location>
</feature>
<accession>A0A1M7FSD9</accession>
<feature type="region of interest" description="Disordered" evidence="1">
    <location>
        <begin position="5933"/>
        <end position="5955"/>
    </location>
</feature>
<feature type="region of interest" description="Disordered" evidence="1">
    <location>
        <begin position="1316"/>
        <end position="1369"/>
    </location>
</feature>
<dbReference type="Gene3D" id="2.160.20.10">
    <property type="entry name" value="Single-stranded right-handed beta-helix, Pectin lyase-like"/>
    <property type="match status" value="1"/>
</dbReference>
<feature type="region of interest" description="Disordered" evidence="1">
    <location>
        <begin position="825"/>
        <end position="848"/>
    </location>
</feature>
<dbReference type="InterPro" id="IPR012334">
    <property type="entry name" value="Pectin_lyas_fold"/>
</dbReference>
<gene>
    <name evidence="2" type="ORF">SAMN05443432_104307</name>
</gene>
<reference evidence="2 3" key="1">
    <citation type="submission" date="2016-11" db="EMBL/GenBank/DDBJ databases">
        <authorList>
            <person name="Varghese N."/>
            <person name="Submissions S."/>
        </authorList>
    </citation>
    <scope>NUCLEOTIDE SEQUENCE [LARGE SCALE GENOMIC DNA]</scope>
    <source>
        <strain evidence="2 3">DSM 28249</strain>
    </source>
</reference>
<feature type="compositionally biased region" description="Polar residues" evidence="1">
    <location>
        <begin position="829"/>
        <end position="840"/>
    </location>
</feature>
<evidence type="ECO:0000256" key="1">
    <source>
        <dbReference type="SAM" id="MobiDB-lite"/>
    </source>
</evidence>
<dbReference type="NCBIfam" id="NF012204">
    <property type="entry name" value="adhes_FxxPxG"/>
    <property type="match status" value="1"/>
</dbReference>
<dbReference type="InterPro" id="IPR011050">
    <property type="entry name" value="Pectin_lyase_fold/virulence"/>
</dbReference>
<protein>
    <submittedName>
        <fullName evidence="2">Haemagglutination activity domain-containing protein</fullName>
    </submittedName>
</protein>
<dbReference type="SUPFAM" id="SSF51126">
    <property type="entry name" value="Pectin lyase-like"/>
    <property type="match status" value="1"/>
</dbReference>
<keyword evidence="3" id="KW-1185">Reference proteome</keyword>
<name>A0A1M7FSD9_9RHOB</name>
<proteinExistence type="predicted"/>
<evidence type="ECO:0000313" key="3">
    <source>
        <dbReference type="Proteomes" id="UP000322545"/>
    </source>
</evidence>
<dbReference type="Proteomes" id="UP000322545">
    <property type="component" value="Unassembled WGS sequence"/>
</dbReference>
<feature type="compositionally biased region" description="Low complexity" evidence="1">
    <location>
        <begin position="1351"/>
        <end position="1363"/>
    </location>
</feature>
<evidence type="ECO:0000313" key="2">
    <source>
        <dbReference type="EMBL" id="SHM06845.1"/>
    </source>
</evidence>
<dbReference type="RefSeq" id="WP_149779474.1">
    <property type="nucleotide sequence ID" value="NZ_FRCB01000004.1"/>
</dbReference>
<feature type="region of interest" description="Disordered" evidence="1">
    <location>
        <begin position="1024"/>
        <end position="1045"/>
    </location>
</feature>